<evidence type="ECO:0000259" key="3">
    <source>
        <dbReference type="Pfam" id="PF00144"/>
    </source>
</evidence>
<reference evidence="4 5" key="1">
    <citation type="journal article" date="2013" name="Int. J. Syst. Evol. Microbiol.">
        <title>Chryseobacterium angstadtii sp. nov., isolated from a newt tank.</title>
        <authorList>
            <person name="Kirk K.E."/>
            <person name="Hoffman J.A."/>
            <person name="Smith K.A."/>
            <person name="Strahan B.L."/>
            <person name="Failor K.C."/>
            <person name="Krebs J.E."/>
            <person name="Gale A.N."/>
            <person name="Do T.D."/>
            <person name="Sontag T.C."/>
            <person name="Batties A.M."/>
            <person name="Mistiszyn K."/>
            <person name="Newman J.D."/>
        </authorList>
    </citation>
    <scope>NUCLEOTIDE SEQUENCE [LARGE SCALE GENOMIC DNA]</scope>
    <source>
        <strain evidence="4 5">KM</strain>
    </source>
</reference>
<evidence type="ECO:0000256" key="2">
    <source>
        <dbReference type="ARBA" id="ARBA00023136"/>
    </source>
</evidence>
<comment type="caution">
    <text evidence="4">The sequence shown here is derived from an EMBL/GenBank/DDBJ whole genome shotgun (WGS) entry which is preliminary data.</text>
</comment>
<dbReference type="PANTHER" id="PTHR46825:SF11">
    <property type="entry name" value="PENICILLIN-BINDING PROTEIN 4"/>
    <property type="match status" value="1"/>
</dbReference>
<feature type="domain" description="Beta-lactamase-related" evidence="3">
    <location>
        <begin position="62"/>
        <end position="340"/>
    </location>
</feature>
<dbReference type="Gene3D" id="3.40.710.10">
    <property type="entry name" value="DD-peptidase/beta-lactamase superfamily"/>
    <property type="match status" value="1"/>
</dbReference>
<protein>
    <submittedName>
        <fullName evidence="4">Beta-lactamase</fullName>
    </submittedName>
</protein>
<dbReference type="InterPro" id="IPR012338">
    <property type="entry name" value="Beta-lactam/transpept-like"/>
</dbReference>
<gene>
    <name evidence="4" type="ORF">ACM46_19365</name>
</gene>
<dbReference type="InterPro" id="IPR050491">
    <property type="entry name" value="AmpC-like"/>
</dbReference>
<dbReference type="RefSeq" id="WP_048508346.1">
    <property type="nucleotide sequence ID" value="NZ_LFND01000007.1"/>
</dbReference>
<dbReference type="PATRIC" id="fig|558151.6.peg.4080"/>
<dbReference type="OrthoDB" id="9793489at2"/>
<keyword evidence="2" id="KW-0472">Membrane</keyword>
<dbReference type="InterPro" id="IPR001466">
    <property type="entry name" value="Beta-lactam-related"/>
</dbReference>
<evidence type="ECO:0000313" key="4">
    <source>
        <dbReference type="EMBL" id="KMQ59294.1"/>
    </source>
</evidence>
<accession>A0A0J7I000</accession>
<proteinExistence type="predicted"/>
<dbReference type="EMBL" id="LFND01000007">
    <property type="protein sequence ID" value="KMQ59294.1"/>
    <property type="molecule type" value="Genomic_DNA"/>
</dbReference>
<organism evidence="4 5">
    <name type="scientific">Chryseobacterium angstadtii</name>
    <dbReference type="NCBI Taxonomy" id="558151"/>
    <lineage>
        <taxon>Bacteria</taxon>
        <taxon>Pseudomonadati</taxon>
        <taxon>Bacteroidota</taxon>
        <taxon>Flavobacteriia</taxon>
        <taxon>Flavobacteriales</taxon>
        <taxon>Weeksellaceae</taxon>
        <taxon>Chryseobacterium group</taxon>
        <taxon>Chryseobacterium</taxon>
    </lineage>
</organism>
<dbReference type="AlphaFoldDB" id="A0A0J7I000"/>
<dbReference type="SUPFAM" id="SSF56601">
    <property type="entry name" value="beta-lactamase/transpeptidase-like"/>
    <property type="match status" value="1"/>
</dbReference>
<keyword evidence="5" id="KW-1185">Reference proteome</keyword>
<name>A0A0J7I000_9FLAO</name>
<comment type="subcellular location">
    <subcellularLocation>
        <location evidence="1">Membrane</location>
    </subcellularLocation>
</comment>
<dbReference type="STRING" id="558151.ACM46_19365"/>
<dbReference type="Proteomes" id="UP000036261">
    <property type="component" value="Unassembled WGS sequence"/>
</dbReference>
<evidence type="ECO:0000313" key="5">
    <source>
        <dbReference type="Proteomes" id="UP000036261"/>
    </source>
</evidence>
<sequence>MIKKITFLFIISLLFSCKTEIPKASVSPVDKKAIIDSTVTAFQKTLLEQQIDSVFKKYKFNGSVAVFKDSLQLYRKENGYSDFKNKTAIDNSTVFAIGSVSKQFTAVLILLQMEQGKLNVTDKASKYLKEFRTKEYENITIHQLLNHTSGLNTFGGKLMFKSGTDFFYSNDGFNALGKIVEAVTGKSFNEDVQELFKKAGMKSSSTGTVFEGKNFASAYLGNEKNAQIVPNMPQRLGGKDIGTPAGGILSTIDDLHIWNNALYGGKILKPETLKLFVSKSAERHHAILGKMGYGYGIMINIGKPESYFHSGYVKGSPSLNIYYPQTKTSVIILSNIADEEKGKSLTFRPHVEVEKITDNLENVLQLLKSGHSLSLHSSIKVESE</sequence>
<dbReference type="GO" id="GO:0016020">
    <property type="term" value="C:membrane"/>
    <property type="evidence" value="ECO:0007669"/>
    <property type="project" value="UniProtKB-SubCell"/>
</dbReference>
<dbReference type="PROSITE" id="PS51257">
    <property type="entry name" value="PROKAR_LIPOPROTEIN"/>
    <property type="match status" value="1"/>
</dbReference>
<dbReference type="PANTHER" id="PTHR46825">
    <property type="entry name" value="D-ALANYL-D-ALANINE-CARBOXYPEPTIDASE/ENDOPEPTIDASE AMPH"/>
    <property type="match status" value="1"/>
</dbReference>
<evidence type="ECO:0000256" key="1">
    <source>
        <dbReference type="ARBA" id="ARBA00004370"/>
    </source>
</evidence>
<dbReference type="Pfam" id="PF00144">
    <property type="entry name" value="Beta-lactamase"/>
    <property type="match status" value="1"/>
</dbReference>